<comment type="caution">
    <text evidence="4">The sequence shown here is derived from an EMBL/GenBank/DDBJ whole genome shotgun (WGS) entry which is preliminary data.</text>
</comment>
<accession>A0AA39P992</accession>
<dbReference type="Proteomes" id="UP001175228">
    <property type="component" value="Unassembled WGS sequence"/>
</dbReference>
<dbReference type="PANTHER" id="PTHR44845:SF1">
    <property type="entry name" value="L-2-AMINOADIPATE REDUCTASE"/>
    <property type="match status" value="1"/>
</dbReference>
<proteinExistence type="predicted"/>
<dbReference type="Gene3D" id="3.40.50.720">
    <property type="entry name" value="NAD(P)-binding Rossmann-like Domain"/>
    <property type="match status" value="1"/>
</dbReference>
<sequence length="150" mass="16654">MFVVFVSSTSAIDTEHYVRLSQSPTDSNRQGVSASDVLGGARASLKPRYGYGRSQWVSEKLLFKAERRVLRGRLARPGYVVGDSQSTVTDTNDVIWRMVKGCIRLGLVPDMNSTVDMVLVEHIASCTRVRVLPLTSVRHMSSDTSLLQYC</sequence>
<keyword evidence="1" id="KW-0596">Phosphopantetheine</keyword>
<dbReference type="AlphaFoldDB" id="A0AA39P992"/>
<dbReference type="PANTHER" id="PTHR44845">
    <property type="entry name" value="CARRIER DOMAIN-CONTAINING PROTEIN"/>
    <property type="match status" value="1"/>
</dbReference>
<reference evidence="4" key="1">
    <citation type="submission" date="2023-06" db="EMBL/GenBank/DDBJ databases">
        <authorList>
            <consortium name="Lawrence Berkeley National Laboratory"/>
            <person name="Ahrendt S."/>
            <person name="Sahu N."/>
            <person name="Indic B."/>
            <person name="Wong-Bajracharya J."/>
            <person name="Merenyi Z."/>
            <person name="Ke H.-M."/>
            <person name="Monk M."/>
            <person name="Kocsube S."/>
            <person name="Drula E."/>
            <person name="Lipzen A."/>
            <person name="Balint B."/>
            <person name="Henrissat B."/>
            <person name="Andreopoulos B."/>
            <person name="Martin F.M."/>
            <person name="Harder C.B."/>
            <person name="Rigling D."/>
            <person name="Ford K.L."/>
            <person name="Foster G.D."/>
            <person name="Pangilinan J."/>
            <person name="Papanicolaou A."/>
            <person name="Barry K."/>
            <person name="LaButti K."/>
            <person name="Viragh M."/>
            <person name="Koriabine M."/>
            <person name="Yan M."/>
            <person name="Riley R."/>
            <person name="Champramary S."/>
            <person name="Plett K.L."/>
            <person name="Tsai I.J."/>
            <person name="Slot J."/>
            <person name="Sipos G."/>
            <person name="Plett J."/>
            <person name="Nagy L.G."/>
            <person name="Grigoriev I.V."/>
        </authorList>
    </citation>
    <scope>NUCLEOTIDE SEQUENCE</scope>
    <source>
        <strain evidence="4">HWK02</strain>
    </source>
</reference>
<organism evidence="4 5">
    <name type="scientific">Armillaria luteobubalina</name>
    <dbReference type="NCBI Taxonomy" id="153913"/>
    <lineage>
        <taxon>Eukaryota</taxon>
        <taxon>Fungi</taxon>
        <taxon>Dikarya</taxon>
        <taxon>Basidiomycota</taxon>
        <taxon>Agaricomycotina</taxon>
        <taxon>Agaricomycetes</taxon>
        <taxon>Agaricomycetidae</taxon>
        <taxon>Agaricales</taxon>
        <taxon>Marasmiineae</taxon>
        <taxon>Physalacriaceae</taxon>
        <taxon>Armillaria</taxon>
    </lineage>
</organism>
<keyword evidence="2" id="KW-0597">Phosphoprotein</keyword>
<evidence type="ECO:0000256" key="1">
    <source>
        <dbReference type="ARBA" id="ARBA00022450"/>
    </source>
</evidence>
<dbReference type="InterPro" id="IPR013120">
    <property type="entry name" value="FAR_NAD-bd"/>
</dbReference>
<keyword evidence="5" id="KW-1185">Reference proteome</keyword>
<evidence type="ECO:0000313" key="4">
    <source>
        <dbReference type="EMBL" id="KAK0479943.1"/>
    </source>
</evidence>
<evidence type="ECO:0000313" key="5">
    <source>
        <dbReference type="Proteomes" id="UP001175228"/>
    </source>
</evidence>
<evidence type="ECO:0000256" key="2">
    <source>
        <dbReference type="ARBA" id="ARBA00022553"/>
    </source>
</evidence>
<dbReference type="EMBL" id="JAUEPU010000084">
    <property type="protein sequence ID" value="KAK0479943.1"/>
    <property type="molecule type" value="Genomic_DNA"/>
</dbReference>
<feature type="domain" description="Thioester reductase (TE)" evidence="3">
    <location>
        <begin position="3"/>
        <end position="125"/>
    </location>
</feature>
<dbReference type="Pfam" id="PF07993">
    <property type="entry name" value="NAD_binding_4"/>
    <property type="match status" value="1"/>
</dbReference>
<evidence type="ECO:0000259" key="3">
    <source>
        <dbReference type="Pfam" id="PF07993"/>
    </source>
</evidence>
<dbReference type="SUPFAM" id="SSF51735">
    <property type="entry name" value="NAD(P)-binding Rossmann-fold domains"/>
    <property type="match status" value="1"/>
</dbReference>
<gene>
    <name evidence="4" type="ORF">EDD18DRAFT_841364</name>
</gene>
<protein>
    <recommendedName>
        <fullName evidence="3">Thioester reductase (TE) domain-containing protein</fullName>
    </recommendedName>
</protein>
<name>A0AA39P992_9AGAR</name>
<dbReference type="InterPro" id="IPR036291">
    <property type="entry name" value="NAD(P)-bd_dom_sf"/>
</dbReference>